<dbReference type="GeneID" id="104593216"/>
<evidence type="ECO:0000313" key="2">
    <source>
        <dbReference type="RefSeq" id="XP_019052584.1"/>
    </source>
</evidence>
<dbReference type="GO" id="GO:0016787">
    <property type="term" value="F:hydrolase activity"/>
    <property type="evidence" value="ECO:0007669"/>
    <property type="project" value="InterPro"/>
</dbReference>
<dbReference type="RefSeq" id="XP_019052584.1">
    <property type="nucleotide sequence ID" value="XM_019197039.1"/>
</dbReference>
<name>A0A1U8Q187_NELNU</name>
<dbReference type="AlphaFoldDB" id="A0A1U8Q187"/>
<reference evidence="2" key="1">
    <citation type="submission" date="2025-08" db="UniProtKB">
        <authorList>
            <consortium name="RefSeq"/>
        </authorList>
    </citation>
    <scope>IDENTIFICATION</scope>
</reference>
<dbReference type="STRING" id="4432.A0A1U8Q187"/>
<dbReference type="Gene3D" id="3.40.50.1820">
    <property type="entry name" value="alpha/beta hydrolase"/>
    <property type="match status" value="1"/>
</dbReference>
<dbReference type="PANTHER" id="PTHR23024">
    <property type="entry name" value="ARYLACETAMIDE DEACETYLASE"/>
    <property type="match status" value="1"/>
</dbReference>
<dbReference type="Proteomes" id="UP000189703">
    <property type="component" value="Unplaced"/>
</dbReference>
<protein>
    <submittedName>
        <fullName evidence="2">Probable carboxylesterase 2</fullName>
    </submittedName>
</protein>
<dbReference type="OMA" id="IRREWQL"/>
<dbReference type="FunCoup" id="A0A1U8Q187">
    <property type="interactions" value="114"/>
</dbReference>
<keyword evidence="1" id="KW-1185">Reference proteome</keyword>
<dbReference type="InterPro" id="IPR050466">
    <property type="entry name" value="Carboxylest/Gibb_receptor"/>
</dbReference>
<organism evidence="1 2">
    <name type="scientific">Nelumbo nucifera</name>
    <name type="common">Sacred lotus</name>
    <dbReference type="NCBI Taxonomy" id="4432"/>
    <lineage>
        <taxon>Eukaryota</taxon>
        <taxon>Viridiplantae</taxon>
        <taxon>Streptophyta</taxon>
        <taxon>Embryophyta</taxon>
        <taxon>Tracheophyta</taxon>
        <taxon>Spermatophyta</taxon>
        <taxon>Magnoliopsida</taxon>
        <taxon>Proteales</taxon>
        <taxon>Nelumbonaceae</taxon>
        <taxon>Nelumbo</taxon>
    </lineage>
</organism>
<proteinExistence type="predicted"/>
<dbReference type="OrthoDB" id="408631at2759"/>
<dbReference type="SUPFAM" id="SSF53474">
    <property type="entry name" value="alpha/beta-Hydrolases"/>
    <property type="match status" value="1"/>
</dbReference>
<evidence type="ECO:0000313" key="1">
    <source>
        <dbReference type="Proteomes" id="UP000189703"/>
    </source>
</evidence>
<dbReference type="InterPro" id="IPR029058">
    <property type="entry name" value="AB_hydrolase_fold"/>
</dbReference>
<gene>
    <name evidence="2" type="primary">LOC104593216</name>
</gene>
<dbReference type="KEGG" id="nnu:104593216"/>
<accession>A0A1U8Q187</accession>
<dbReference type="InterPro" id="IPR013094">
    <property type="entry name" value="AB_hydrolase_3"/>
</dbReference>
<dbReference type="eggNOG" id="KOG1515">
    <property type="taxonomic scope" value="Eukaryota"/>
</dbReference>
<sequence length="332" mass="36841">MESSNREIAYEFPPRSKHNSFPVFIRVYRDGSVDRFVGTDIVPPSLHPVAGVCSKDIVAIPETGVSARLYLPNINPLRKLPLLVYFHGGGFCIETPFSPIYHSFINSLVAEANIVAISVHYRRVPEYPLPIAYDDSWAVLQWVAAHAESRVDDDASESWLRDYVDFDRVFLGGDSAGGNIAHNLALRSGAEELNNGGIKLLGMALIGSYLWGKERIGSEATDPEKYITEETTWLHACPSAKDNDDPRINPVAPGAPSLEGLGCRRVLVLVAGKDGLRDRGWLYHDSLVKSGWNGVVEIMETEEEGHVFHLFNPNCEKAELRIKRLASFLNQV</sequence>
<dbReference type="PANTHER" id="PTHR23024:SF577">
    <property type="entry name" value="CARBOXYLESTERASE 2-RELATED"/>
    <property type="match status" value="1"/>
</dbReference>
<dbReference type="Pfam" id="PF07859">
    <property type="entry name" value="Abhydrolase_3"/>
    <property type="match status" value="1"/>
</dbReference>